<evidence type="ECO:0000256" key="2">
    <source>
        <dbReference type="ARBA" id="ARBA00022475"/>
    </source>
</evidence>
<evidence type="ECO:0000313" key="10">
    <source>
        <dbReference type="Proteomes" id="UP000078396"/>
    </source>
</evidence>
<evidence type="ECO:0000256" key="7">
    <source>
        <dbReference type="SAM" id="MobiDB-lite"/>
    </source>
</evidence>
<feature type="compositionally biased region" description="Low complexity" evidence="7">
    <location>
        <begin position="532"/>
        <end position="558"/>
    </location>
</feature>
<organism evidence="9 10">
    <name type="scientific">Mycolicibacterium iranicum</name>
    <name type="common">Mycobacterium iranicum</name>
    <dbReference type="NCBI Taxonomy" id="912594"/>
    <lineage>
        <taxon>Bacteria</taxon>
        <taxon>Bacillati</taxon>
        <taxon>Actinomycetota</taxon>
        <taxon>Actinomycetes</taxon>
        <taxon>Mycobacteriales</taxon>
        <taxon>Mycobacteriaceae</taxon>
        <taxon>Mycolicibacterium</taxon>
    </lineage>
</organism>
<dbReference type="NCBIfam" id="TIGR00544">
    <property type="entry name" value="lgt"/>
    <property type="match status" value="1"/>
</dbReference>
<keyword evidence="2" id="KW-1003">Cell membrane</keyword>
<proteinExistence type="inferred from homology"/>
<gene>
    <name evidence="9" type="ORF">A4X20_29005</name>
</gene>
<evidence type="ECO:0000256" key="6">
    <source>
        <dbReference type="ARBA" id="ARBA00023136"/>
    </source>
</evidence>
<dbReference type="PROSITE" id="PS01311">
    <property type="entry name" value="LGT"/>
    <property type="match status" value="1"/>
</dbReference>
<evidence type="ECO:0000256" key="8">
    <source>
        <dbReference type="SAM" id="Phobius"/>
    </source>
</evidence>
<dbReference type="PANTHER" id="PTHR30589">
    <property type="entry name" value="PROLIPOPROTEIN DIACYLGLYCERYL TRANSFERASE"/>
    <property type="match status" value="1"/>
</dbReference>
<protein>
    <submittedName>
        <fullName evidence="9">Prolipoprotein diacylglyceryl transferase</fullName>
    </submittedName>
</protein>
<feature type="non-terminal residue" evidence="9">
    <location>
        <position position="611"/>
    </location>
</feature>
<dbReference type="Pfam" id="PF01790">
    <property type="entry name" value="LGT"/>
    <property type="match status" value="1"/>
</dbReference>
<reference evidence="9 10" key="1">
    <citation type="submission" date="2016-04" db="EMBL/GenBank/DDBJ databases">
        <title>Draft Genome Sequences of Staphylococcus capitis Strain H36, S. capitis Strain H65, S. cohnii Strain H62, S. hominis Strain H69, Mycobacterium iranicum Strain H39, Plantibacter sp. Strain H53, Pseudomonas oryzihabitans Strain H72, and Microbacterium sp. Strain H83, isolated from residential settings.</title>
        <authorList>
            <person name="Lymperopoulou D."/>
            <person name="Adams R.I."/>
            <person name="Lindow S."/>
            <person name="Coil D.A."/>
            <person name="Jospin G."/>
            <person name="Eisen J.A."/>
        </authorList>
    </citation>
    <scope>NUCLEOTIDE SEQUENCE [LARGE SCALE GENOMIC DNA]</scope>
    <source>
        <strain evidence="9 10">H39</strain>
    </source>
</reference>
<feature type="transmembrane region" description="Helical" evidence="8">
    <location>
        <begin position="24"/>
        <end position="42"/>
    </location>
</feature>
<sequence>MTTTVLASIPSPAQGVWHLGPFPLRAYALCIIVGIVAALVIGDRRWVARGGEPGVIYDVALWAVPFGLIGGRLYHVMTDWPTYFGENGVGPGAALRIWDGGLGIWGAVALGGVGAWIACRRRGIPLPAFGDAIAPGIVLAQAIGRLGNYFNQELYGRETTLPWGLEIYERVNSAGLQDSLNGVSTGELVKVVHPTFLYELLWNLLVFAVLIIVDRRFKIGHGRLFALYVAGYCVGRFWIELMRSDAATLLAGIRINTFTSTFVFIGAVVYIMVAPKGREAPETLQGKQDAESDVEELAKDVAMASATGVVAAATVAGHENDSVRPRQGGGLGAVEGDEAIEAAEGATAAHDAAVEGAAEAEALAAELDASDEDTGEEAVEGDGDVVAPPVPQEAGGLGAVEGDEAVEATEGAAAAGQAVASDEPAEAVAAGTDEVASEAVESDESAAGVGEVDADAVTGSETEAEAGGLGSVEGDEVAEAVAEASEAHEVAVEGEAAADDLAAETAVGEGAADAEQPSADGETPEAESDESAAGVGEVDADAVTGSEAEAGEGAADAEQPSADGGTSETEVEAGGLGSVEGDEVAEAVAEASEAHEVAVEGEAAADDLAAE</sequence>
<feature type="region of interest" description="Disordered" evidence="7">
    <location>
        <begin position="367"/>
        <end position="397"/>
    </location>
</feature>
<dbReference type="Proteomes" id="UP000078396">
    <property type="component" value="Unassembled WGS sequence"/>
</dbReference>
<feature type="transmembrane region" description="Helical" evidence="8">
    <location>
        <begin position="97"/>
        <end position="119"/>
    </location>
</feature>
<dbReference type="RefSeq" id="WP_064284592.1">
    <property type="nucleotide sequence ID" value="NZ_LWCS01000058.1"/>
</dbReference>
<feature type="transmembrane region" description="Helical" evidence="8">
    <location>
        <begin position="54"/>
        <end position="77"/>
    </location>
</feature>
<dbReference type="STRING" id="912594.AWC12_17265"/>
<feature type="transmembrane region" description="Helical" evidence="8">
    <location>
        <begin position="126"/>
        <end position="144"/>
    </location>
</feature>
<feature type="region of interest" description="Disordered" evidence="7">
    <location>
        <begin position="503"/>
        <end position="611"/>
    </location>
</feature>
<evidence type="ECO:0000256" key="3">
    <source>
        <dbReference type="ARBA" id="ARBA00022679"/>
    </source>
</evidence>
<keyword evidence="5 8" id="KW-1133">Transmembrane helix</keyword>
<feature type="compositionally biased region" description="Acidic residues" evidence="7">
    <location>
        <begin position="368"/>
        <end position="383"/>
    </location>
</feature>
<evidence type="ECO:0000256" key="4">
    <source>
        <dbReference type="ARBA" id="ARBA00022692"/>
    </source>
</evidence>
<feature type="region of interest" description="Disordered" evidence="7">
    <location>
        <begin position="441"/>
        <end position="472"/>
    </location>
</feature>
<evidence type="ECO:0000256" key="5">
    <source>
        <dbReference type="ARBA" id="ARBA00022989"/>
    </source>
</evidence>
<feature type="transmembrane region" description="Helical" evidence="8">
    <location>
        <begin position="251"/>
        <end position="273"/>
    </location>
</feature>
<dbReference type="HAMAP" id="MF_01147">
    <property type="entry name" value="Lgt"/>
    <property type="match status" value="1"/>
</dbReference>
<feature type="compositionally biased region" description="Low complexity" evidence="7">
    <location>
        <begin position="441"/>
        <end position="457"/>
    </location>
</feature>
<dbReference type="GO" id="GO:0042158">
    <property type="term" value="P:lipoprotein biosynthetic process"/>
    <property type="evidence" value="ECO:0007669"/>
    <property type="project" value="InterPro"/>
</dbReference>
<dbReference type="EMBL" id="LWCS01000058">
    <property type="protein sequence ID" value="OAN31417.1"/>
    <property type="molecule type" value="Genomic_DNA"/>
</dbReference>
<evidence type="ECO:0000313" key="9">
    <source>
        <dbReference type="EMBL" id="OAN31417.1"/>
    </source>
</evidence>
<name>A0A178LK37_MYCIR</name>
<keyword evidence="6 8" id="KW-0472">Membrane</keyword>
<keyword evidence="4 8" id="KW-0812">Transmembrane</keyword>
<keyword evidence="3 9" id="KW-0808">Transferase</keyword>
<comment type="similarity">
    <text evidence="1">Belongs to the Lgt family.</text>
</comment>
<dbReference type="AlphaFoldDB" id="A0A178LK37"/>
<comment type="caution">
    <text evidence="9">The sequence shown here is derived from an EMBL/GenBank/DDBJ whole genome shotgun (WGS) entry which is preliminary data.</text>
</comment>
<dbReference type="OrthoDB" id="871140at2"/>
<keyword evidence="9" id="KW-0449">Lipoprotein</keyword>
<dbReference type="GO" id="GO:0008961">
    <property type="term" value="F:phosphatidylglycerol-prolipoprotein diacylglyceryl transferase activity"/>
    <property type="evidence" value="ECO:0007669"/>
    <property type="project" value="InterPro"/>
</dbReference>
<feature type="transmembrane region" description="Helical" evidence="8">
    <location>
        <begin position="196"/>
        <end position="213"/>
    </location>
</feature>
<dbReference type="PANTHER" id="PTHR30589:SF0">
    <property type="entry name" value="PHOSPHATIDYLGLYCEROL--PROLIPOPROTEIN DIACYLGLYCERYL TRANSFERASE"/>
    <property type="match status" value="1"/>
</dbReference>
<dbReference type="GO" id="GO:0005886">
    <property type="term" value="C:plasma membrane"/>
    <property type="evidence" value="ECO:0007669"/>
    <property type="project" value="InterPro"/>
</dbReference>
<accession>A0A178LK37</accession>
<evidence type="ECO:0000256" key="1">
    <source>
        <dbReference type="ARBA" id="ARBA00007150"/>
    </source>
</evidence>
<dbReference type="InterPro" id="IPR001640">
    <property type="entry name" value="Lgt"/>
</dbReference>